<keyword evidence="1" id="KW-0472">Membrane</keyword>
<dbReference type="EMBL" id="VDUY01000001">
    <property type="protein sequence ID" value="TXL68839.1"/>
    <property type="molecule type" value="Genomic_DNA"/>
</dbReference>
<keyword evidence="1" id="KW-0812">Transmembrane</keyword>
<evidence type="ECO:0000256" key="1">
    <source>
        <dbReference type="SAM" id="Phobius"/>
    </source>
</evidence>
<feature type="transmembrane region" description="Helical" evidence="1">
    <location>
        <begin position="98"/>
        <end position="119"/>
    </location>
</feature>
<keyword evidence="1" id="KW-1133">Transmembrane helix</keyword>
<reference evidence="2 3" key="1">
    <citation type="submission" date="2019-06" db="EMBL/GenBank/DDBJ databases">
        <title>Quisquiliibacterium sp. nov., isolated from a maize field.</title>
        <authorList>
            <person name="Lin S.-Y."/>
            <person name="Tsai C.-F."/>
            <person name="Young C.-C."/>
        </authorList>
    </citation>
    <scope>NUCLEOTIDE SEQUENCE [LARGE SCALE GENOMIC DNA]</scope>
    <source>
        <strain evidence="2 3">CC-CFT501</strain>
    </source>
</reference>
<proteinExistence type="predicted"/>
<sequence length="129" mass="14069">MAERLAADGLVLLHLAFIVFVALGGLLAAWRPRLAWLHLPAAAWGAWIEAAGATCPLTPWENRLRRAAGESGYPGGFVEHYLIPLVYPPGLDSAQQRWLALGVVLLNLAVYFGAVLPAVHRKRKRPGTR</sequence>
<comment type="caution">
    <text evidence="2">The sequence shown here is derived from an EMBL/GenBank/DDBJ whole genome shotgun (WGS) entry which is preliminary data.</text>
</comment>
<dbReference type="AlphaFoldDB" id="A0A5C8P5X9"/>
<accession>A0A5C8P5X9</accession>
<name>A0A5C8P5X9_9BURK</name>
<keyword evidence="3" id="KW-1185">Reference proteome</keyword>
<evidence type="ECO:0000313" key="3">
    <source>
        <dbReference type="Proteomes" id="UP000321548"/>
    </source>
</evidence>
<feature type="transmembrane region" description="Helical" evidence="1">
    <location>
        <begin position="12"/>
        <end position="30"/>
    </location>
</feature>
<gene>
    <name evidence="2" type="ORF">FHP08_03930</name>
</gene>
<dbReference type="RefSeq" id="WP_147702975.1">
    <property type="nucleotide sequence ID" value="NZ_VDUY01000001.1"/>
</dbReference>
<evidence type="ECO:0000313" key="2">
    <source>
        <dbReference type="EMBL" id="TXL68839.1"/>
    </source>
</evidence>
<dbReference type="InterPro" id="IPR021218">
    <property type="entry name" value="DUF2784"/>
</dbReference>
<protein>
    <submittedName>
        <fullName evidence="2">DUF2784 domain-containing protein</fullName>
    </submittedName>
</protein>
<dbReference type="OrthoDB" id="370375at2"/>
<dbReference type="Proteomes" id="UP000321548">
    <property type="component" value="Unassembled WGS sequence"/>
</dbReference>
<dbReference type="Pfam" id="PF10861">
    <property type="entry name" value="DUF2784"/>
    <property type="match status" value="1"/>
</dbReference>
<organism evidence="2 3">
    <name type="scientific">Zeimonas arvi</name>
    <dbReference type="NCBI Taxonomy" id="2498847"/>
    <lineage>
        <taxon>Bacteria</taxon>
        <taxon>Pseudomonadati</taxon>
        <taxon>Pseudomonadota</taxon>
        <taxon>Betaproteobacteria</taxon>
        <taxon>Burkholderiales</taxon>
        <taxon>Burkholderiaceae</taxon>
        <taxon>Zeimonas</taxon>
    </lineage>
</organism>